<evidence type="ECO:0000313" key="1">
    <source>
        <dbReference type="EMBL" id="KAH7087343.1"/>
    </source>
</evidence>
<protein>
    <submittedName>
        <fullName evidence="1">Uncharacterized protein</fullName>
    </submittedName>
</protein>
<sequence length="249" mass="28741">MADEPFRLLNLPPELRLLTYERIAITTCHREIKRLDCADEQLSAVEDFERTITMALRCVESSILSTCTFVRQEATPVFARKFRQINAQPIRYRTDWYGAMVLVHPGAALRSCFDRNLVIDDYKSQDELEAFINTSCSRLKRATVDGNNNFELTILNNDKVPILDKLIALLYALSCSPRWDVSITILCNKIAPSVLGPSITGEAVVRHFHRILQERIVKEKKKPRAEQRRIRVELQVLSDEAWAKHNETW</sequence>
<organism evidence="1 2">
    <name type="scientific">Paraphoma chrysanthemicola</name>
    <dbReference type="NCBI Taxonomy" id="798071"/>
    <lineage>
        <taxon>Eukaryota</taxon>
        <taxon>Fungi</taxon>
        <taxon>Dikarya</taxon>
        <taxon>Ascomycota</taxon>
        <taxon>Pezizomycotina</taxon>
        <taxon>Dothideomycetes</taxon>
        <taxon>Pleosporomycetidae</taxon>
        <taxon>Pleosporales</taxon>
        <taxon>Pleosporineae</taxon>
        <taxon>Phaeosphaeriaceae</taxon>
        <taxon>Paraphoma</taxon>
    </lineage>
</organism>
<keyword evidence="2" id="KW-1185">Reference proteome</keyword>
<gene>
    <name evidence="1" type="ORF">FB567DRAFT_621112</name>
</gene>
<accession>A0A8K0VYA9</accession>
<name>A0A8K0VYA9_9PLEO</name>
<reference evidence="1" key="1">
    <citation type="journal article" date="2021" name="Nat. Commun.">
        <title>Genetic determinants of endophytism in the Arabidopsis root mycobiome.</title>
        <authorList>
            <person name="Mesny F."/>
            <person name="Miyauchi S."/>
            <person name="Thiergart T."/>
            <person name="Pickel B."/>
            <person name="Atanasova L."/>
            <person name="Karlsson M."/>
            <person name="Huettel B."/>
            <person name="Barry K.W."/>
            <person name="Haridas S."/>
            <person name="Chen C."/>
            <person name="Bauer D."/>
            <person name="Andreopoulos W."/>
            <person name="Pangilinan J."/>
            <person name="LaButti K."/>
            <person name="Riley R."/>
            <person name="Lipzen A."/>
            <person name="Clum A."/>
            <person name="Drula E."/>
            <person name="Henrissat B."/>
            <person name="Kohler A."/>
            <person name="Grigoriev I.V."/>
            <person name="Martin F.M."/>
            <person name="Hacquard S."/>
        </authorList>
    </citation>
    <scope>NUCLEOTIDE SEQUENCE</scope>
    <source>
        <strain evidence="1">MPI-SDFR-AT-0120</strain>
    </source>
</reference>
<dbReference type="AlphaFoldDB" id="A0A8K0VYA9"/>
<evidence type="ECO:0000313" key="2">
    <source>
        <dbReference type="Proteomes" id="UP000813461"/>
    </source>
</evidence>
<proteinExistence type="predicted"/>
<dbReference type="Proteomes" id="UP000813461">
    <property type="component" value="Unassembled WGS sequence"/>
</dbReference>
<comment type="caution">
    <text evidence="1">The sequence shown here is derived from an EMBL/GenBank/DDBJ whole genome shotgun (WGS) entry which is preliminary data.</text>
</comment>
<dbReference type="EMBL" id="JAGMVJ010000009">
    <property type="protein sequence ID" value="KAH7087343.1"/>
    <property type="molecule type" value="Genomic_DNA"/>
</dbReference>